<evidence type="ECO:0000256" key="7">
    <source>
        <dbReference type="SAM" id="Phobius"/>
    </source>
</evidence>
<dbReference type="HOGENOM" id="CLU_051062_1_1_1"/>
<evidence type="ECO:0000256" key="2">
    <source>
        <dbReference type="ARBA" id="ARBA00005587"/>
    </source>
</evidence>
<dbReference type="PANTHER" id="PTHR31123:SF1">
    <property type="entry name" value="ACCUMULATION OF DYADS PROTEIN 2-RELATED"/>
    <property type="match status" value="1"/>
</dbReference>
<feature type="transmembrane region" description="Helical" evidence="7">
    <location>
        <begin position="114"/>
        <end position="133"/>
    </location>
</feature>
<dbReference type="OrthoDB" id="3648309at2759"/>
<dbReference type="Pfam" id="PF01184">
    <property type="entry name" value="Gpr1_Fun34_YaaH"/>
    <property type="match status" value="1"/>
</dbReference>
<evidence type="ECO:0000256" key="1">
    <source>
        <dbReference type="ARBA" id="ARBA00004141"/>
    </source>
</evidence>
<dbReference type="GO" id="GO:0015123">
    <property type="term" value="F:acetate transmembrane transporter activity"/>
    <property type="evidence" value="ECO:0007669"/>
    <property type="project" value="TreeGrafter"/>
</dbReference>
<protein>
    <recommendedName>
        <fullName evidence="9">GPR1/FUN34/yaaH family protein</fullName>
    </recommendedName>
</protein>
<dbReference type="InterPro" id="IPR000791">
    <property type="entry name" value="Gpr1/Fun34/SatP-like"/>
</dbReference>
<evidence type="ECO:0000256" key="5">
    <source>
        <dbReference type="ARBA" id="ARBA00023136"/>
    </source>
</evidence>
<feature type="transmembrane region" description="Helical" evidence="7">
    <location>
        <begin position="145"/>
        <end position="166"/>
    </location>
</feature>
<dbReference type="PROSITE" id="PS01114">
    <property type="entry name" value="GPR1_FUN34_YAAH"/>
    <property type="match status" value="1"/>
</dbReference>
<evidence type="ECO:0000256" key="4">
    <source>
        <dbReference type="ARBA" id="ARBA00022989"/>
    </source>
</evidence>
<keyword evidence="5 7" id="KW-0472">Membrane</keyword>
<dbReference type="InterPro" id="IPR047622">
    <property type="entry name" value="GPR1_FUN34_YAAH"/>
</dbReference>
<evidence type="ECO:0000256" key="3">
    <source>
        <dbReference type="ARBA" id="ARBA00022692"/>
    </source>
</evidence>
<organism evidence="8">
    <name type="scientific">Trichophyton rubrum CBS 288.86</name>
    <dbReference type="NCBI Taxonomy" id="1215330"/>
    <lineage>
        <taxon>Eukaryota</taxon>
        <taxon>Fungi</taxon>
        <taxon>Dikarya</taxon>
        <taxon>Ascomycota</taxon>
        <taxon>Pezizomycotina</taxon>
        <taxon>Eurotiomycetes</taxon>
        <taxon>Eurotiomycetidae</taxon>
        <taxon>Onygenales</taxon>
        <taxon>Arthrodermataceae</taxon>
        <taxon>Trichophyton</taxon>
    </lineage>
</organism>
<dbReference type="Proteomes" id="UP000023758">
    <property type="component" value="Unassembled WGS sequence"/>
</dbReference>
<feature type="region of interest" description="Disordered" evidence="6">
    <location>
        <begin position="1"/>
        <end position="33"/>
    </location>
</feature>
<accession>A0A022WAI6</accession>
<comment type="subcellular location">
    <subcellularLocation>
        <location evidence="1">Membrane</location>
        <topology evidence="1">Multi-pass membrane protein</topology>
    </subcellularLocation>
</comment>
<feature type="transmembrane region" description="Helical" evidence="7">
    <location>
        <begin position="172"/>
        <end position="196"/>
    </location>
</feature>
<dbReference type="NCBIfam" id="NF038013">
    <property type="entry name" value="AceTr_1"/>
    <property type="match status" value="1"/>
</dbReference>
<feature type="transmembrane region" description="Helical" evidence="7">
    <location>
        <begin position="46"/>
        <end position="63"/>
    </location>
</feature>
<reference evidence="8" key="1">
    <citation type="submission" date="2014-02" db="EMBL/GenBank/DDBJ databases">
        <title>The Genome Sequence of Trichophyton rubrum (morphotype fischeri) CBS 288.86.</title>
        <authorList>
            <consortium name="The Broad Institute Genomics Platform"/>
            <person name="Cuomo C.A."/>
            <person name="White T.C."/>
            <person name="Graser Y."/>
            <person name="Martinez-Rossi N."/>
            <person name="Heitman J."/>
            <person name="Young S.K."/>
            <person name="Zeng Q."/>
            <person name="Gargeya S."/>
            <person name="Abouelleil A."/>
            <person name="Alvarado L."/>
            <person name="Chapman S.B."/>
            <person name="Gainer-Dewar J."/>
            <person name="Goldberg J."/>
            <person name="Griggs A."/>
            <person name="Gujja S."/>
            <person name="Hansen M."/>
            <person name="Howarth C."/>
            <person name="Imamovic A."/>
            <person name="Larimer J."/>
            <person name="Martinez D."/>
            <person name="Murphy C."/>
            <person name="Pearson M.D."/>
            <person name="Persinoti G."/>
            <person name="Poon T."/>
            <person name="Priest M."/>
            <person name="Roberts A.D."/>
            <person name="Saif S."/>
            <person name="Shea T.D."/>
            <person name="Sykes S.N."/>
            <person name="Wortman J."/>
            <person name="Nusbaum C."/>
            <person name="Birren B."/>
        </authorList>
    </citation>
    <scope>NUCLEOTIDE SEQUENCE [LARGE SCALE GENOMIC DNA]</scope>
    <source>
        <strain evidence="8">CBS 288.86</strain>
    </source>
</reference>
<keyword evidence="3 7" id="KW-0812">Transmembrane</keyword>
<sequence length="251" mass="26808">MSNALPQPSAKVPQTEWSSLDEQREHKPSTGSHVALPSFSKLANPAPLGLFGFSITSIVVGLYNCGAGLPNSNPRGSSGPDQAAFGLALFMGGMIQIIVGFMEFRSGNTLGTTIHSSYGAYWMAYAMLKIPGLHIREAYGDERSYTFALGIFLIIWVLLTIVFMVASLHSNILCLLVFVFLALSYLFAAIANFIATSLPEQSIQINKVGGGCGVVCGMIAFYCAAAGLMSPEMTPVRLPLGPAPWAKEHIV</sequence>
<dbReference type="EMBL" id="KK207751">
    <property type="protein sequence ID" value="EZF55392.1"/>
    <property type="molecule type" value="Genomic_DNA"/>
</dbReference>
<evidence type="ECO:0000256" key="6">
    <source>
        <dbReference type="SAM" id="MobiDB-lite"/>
    </source>
</evidence>
<dbReference type="AlphaFoldDB" id="A0A022WAI6"/>
<feature type="transmembrane region" description="Helical" evidence="7">
    <location>
        <begin position="83"/>
        <end position="102"/>
    </location>
</feature>
<evidence type="ECO:0000313" key="8">
    <source>
        <dbReference type="EMBL" id="EZF55392.1"/>
    </source>
</evidence>
<evidence type="ECO:0008006" key="9">
    <source>
        <dbReference type="Google" id="ProtNLM"/>
    </source>
</evidence>
<keyword evidence="4 7" id="KW-1133">Transmembrane helix</keyword>
<comment type="similarity">
    <text evidence="2">Belongs to the acetate uptake transporter (AceTr) (TC 2.A.96) family.</text>
</comment>
<dbReference type="GO" id="GO:0005886">
    <property type="term" value="C:plasma membrane"/>
    <property type="evidence" value="ECO:0007669"/>
    <property type="project" value="TreeGrafter"/>
</dbReference>
<feature type="transmembrane region" description="Helical" evidence="7">
    <location>
        <begin position="208"/>
        <end position="229"/>
    </location>
</feature>
<name>A0A022WAI6_TRIRU</name>
<proteinExistence type="inferred from homology"/>
<dbReference type="PANTHER" id="PTHR31123">
    <property type="entry name" value="ACCUMULATION OF DYADS PROTEIN 2-RELATED"/>
    <property type="match status" value="1"/>
</dbReference>
<gene>
    <name evidence="8" type="ORF">H103_02027</name>
</gene>
<dbReference type="InterPro" id="IPR051633">
    <property type="entry name" value="AceTr"/>
</dbReference>